<name>A0ACC2DS98_DIPCM</name>
<organism evidence="1 2">
    <name type="scientific">Diphasiastrum complanatum</name>
    <name type="common">Issler's clubmoss</name>
    <name type="synonym">Lycopodium complanatum</name>
    <dbReference type="NCBI Taxonomy" id="34168"/>
    <lineage>
        <taxon>Eukaryota</taxon>
        <taxon>Viridiplantae</taxon>
        <taxon>Streptophyta</taxon>
        <taxon>Embryophyta</taxon>
        <taxon>Tracheophyta</taxon>
        <taxon>Lycopodiopsida</taxon>
        <taxon>Lycopodiales</taxon>
        <taxon>Lycopodiaceae</taxon>
        <taxon>Lycopodioideae</taxon>
        <taxon>Diphasiastrum</taxon>
    </lineage>
</organism>
<protein>
    <submittedName>
        <fullName evidence="1">Uncharacterized protein</fullName>
    </submittedName>
</protein>
<proteinExistence type="predicted"/>
<sequence>MEEQQFQLVDHNIDLESDLDKILQFLVRDEPFQRSARLVPADDSACNNPKVAFEPPWVLTYDEQPSAFVPQFLPSDSAIPVSTLSSPLLALQRELLCPYTSDLATSSITEDILGHGVLFQERNATYDSSSSPIFPQQLLNSDDERQRLNQMSGLDCPGLLRLISLPQYQQAGSSPGLSYPTPPSSLQPSWEVFHSFTEMLEGGGGPAVVTTPNSSLSSSVSEEAVDEETSHPVASYSRPDDMIVTGSKRKLAPELTSIENLASMPDSKKQNKSARKGKKRVREPRYAIQTRSDKDVLEDGYKWRKYGQKTVKNSPHPRSYYRCTYNKCSVKKTVERSCEDSGLVITTYEGVHNHPSPTAIRSSSESLFLDTIIPFSRPVYSQLFAETRRLPSPDQRVGFDVAMQIRGARQLPQMDRGLLEDMVPSTIRMTST</sequence>
<dbReference type="EMBL" id="CM055096">
    <property type="protein sequence ID" value="KAJ7557018.1"/>
    <property type="molecule type" value="Genomic_DNA"/>
</dbReference>
<keyword evidence="2" id="KW-1185">Reference proteome</keyword>
<accession>A0ACC2DS98</accession>
<dbReference type="Proteomes" id="UP001162992">
    <property type="component" value="Chromosome 5"/>
</dbReference>
<evidence type="ECO:0000313" key="1">
    <source>
        <dbReference type="EMBL" id="KAJ7557018.1"/>
    </source>
</evidence>
<evidence type="ECO:0000313" key="2">
    <source>
        <dbReference type="Proteomes" id="UP001162992"/>
    </source>
</evidence>
<comment type="caution">
    <text evidence="1">The sequence shown here is derived from an EMBL/GenBank/DDBJ whole genome shotgun (WGS) entry which is preliminary data.</text>
</comment>
<gene>
    <name evidence="1" type="ORF">O6H91_05G108800</name>
</gene>
<reference evidence="2" key="1">
    <citation type="journal article" date="2024" name="Proc. Natl. Acad. Sci. U.S.A.">
        <title>Extraordinary preservation of gene collinearity over three hundred million years revealed in homosporous lycophytes.</title>
        <authorList>
            <person name="Li C."/>
            <person name="Wickell D."/>
            <person name="Kuo L.Y."/>
            <person name="Chen X."/>
            <person name="Nie B."/>
            <person name="Liao X."/>
            <person name="Peng D."/>
            <person name="Ji J."/>
            <person name="Jenkins J."/>
            <person name="Williams M."/>
            <person name="Shu S."/>
            <person name="Plott C."/>
            <person name="Barry K."/>
            <person name="Rajasekar S."/>
            <person name="Grimwood J."/>
            <person name="Han X."/>
            <person name="Sun S."/>
            <person name="Hou Z."/>
            <person name="He W."/>
            <person name="Dai G."/>
            <person name="Sun C."/>
            <person name="Schmutz J."/>
            <person name="Leebens-Mack J.H."/>
            <person name="Li F.W."/>
            <person name="Wang L."/>
        </authorList>
    </citation>
    <scope>NUCLEOTIDE SEQUENCE [LARGE SCALE GENOMIC DNA]</scope>
    <source>
        <strain evidence="2">cv. PW_Plant_1</strain>
    </source>
</reference>